<dbReference type="InParanoid" id="A0A0D1YRX7"/>
<dbReference type="PANTHER" id="PTHR35895:SF3">
    <property type="entry name" value="PRE-RRNA PROCESSING PROTEIN"/>
    <property type="match status" value="1"/>
</dbReference>
<name>A0A0D1YRX7_9PEZI</name>
<dbReference type="GeneID" id="27313558"/>
<dbReference type="HOGENOM" id="CLU_070617_0_0_1"/>
<dbReference type="InterPro" id="IPR046368">
    <property type="entry name" value="Tag1"/>
</dbReference>
<dbReference type="RefSeq" id="XP_016213246.1">
    <property type="nucleotide sequence ID" value="XM_016359107.1"/>
</dbReference>
<evidence type="ECO:0000313" key="2">
    <source>
        <dbReference type="Proteomes" id="UP000053259"/>
    </source>
</evidence>
<dbReference type="Pfam" id="PF12505">
    <property type="entry name" value="DUF3712"/>
    <property type="match status" value="1"/>
</dbReference>
<protein>
    <submittedName>
        <fullName evidence="1">Uncharacterized protein</fullName>
    </submittedName>
</protein>
<dbReference type="PANTHER" id="PTHR35895">
    <property type="entry name" value="CHROMOSOME 16, WHOLE GENOME SHOTGUN SEQUENCE"/>
    <property type="match status" value="1"/>
</dbReference>
<evidence type="ECO:0000313" key="1">
    <source>
        <dbReference type="EMBL" id="KIW03377.1"/>
    </source>
</evidence>
<organism evidence="1 2">
    <name type="scientific">Verruconis gallopava</name>
    <dbReference type="NCBI Taxonomy" id="253628"/>
    <lineage>
        <taxon>Eukaryota</taxon>
        <taxon>Fungi</taxon>
        <taxon>Dikarya</taxon>
        <taxon>Ascomycota</taxon>
        <taxon>Pezizomycotina</taxon>
        <taxon>Dothideomycetes</taxon>
        <taxon>Pleosporomycetidae</taxon>
        <taxon>Venturiales</taxon>
        <taxon>Sympoventuriaceae</taxon>
        <taxon>Verruconis</taxon>
    </lineage>
</organism>
<accession>A0A0D1YRX7</accession>
<dbReference type="OrthoDB" id="10039566at2759"/>
<proteinExistence type="predicted"/>
<dbReference type="VEuPathDB" id="FungiDB:PV09_05585"/>
<dbReference type="InterPro" id="IPR022185">
    <property type="entry name" value="DUF3712"/>
</dbReference>
<dbReference type="GO" id="GO:0000329">
    <property type="term" value="C:fungal-type vacuole membrane"/>
    <property type="evidence" value="ECO:0007669"/>
    <property type="project" value="InterPro"/>
</dbReference>
<sequence>MDAIVQAILNLSRLEVKLIRISDQKPNSFVMELEARVVRTGPISAVLMPMKVDMVGPKGTFGVAQLPEIKTNPSGTDVHVPPQTIDIVNHEAFEAFVKSITLDEQIVLRLDNGKGKIKALFMTANINYVKDVDIPGMNGAKIEIVKTVPQPDGTFKNTIKVINPSPLEIDVPYNTFHFVDETGTVFAEQKGKLYITRGDSYHEVTGTVKAKNPKGEIHLVGVSVDQDSWMKVTITYFDSVVTLPPEMVSLTS</sequence>
<reference evidence="1 2" key="1">
    <citation type="submission" date="2015-01" db="EMBL/GenBank/DDBJ databases">
        <title>The Genome Sequence of Ochroconis gallopava CBS43764.</title>
        <authorList>
            <consortium name="The Broad Institute Genomics Platform"/>
            <person name="Cuomo C."/>
            <person name="de Hoog S."/>
            <person name="Gorbushina A."/>
            <person name="Stielow B."/>
            <person name="Teixiera M."/>
            <person name="Abouelleil A."/>
            <person name="Chapman S.B."/>
            <person name="Priest M."/>
            <person name="Young S.K."/>
            <person name="Wortman J."/>
            <person name="Nusbaum C."/>
            <person name="Birren B."/>
        </authorList>
    </citation>
    <scope>NUCLEOTIDE SEQUENCE [LARGE SCALE GENOMIC DNA]</scope>
    <source>
        <strain evidence="1 2">CBS 43764</strain>
    </source>
</reference>
<keyword evidence="2" id="KW-1185">Reference proteome</keyword>
<dbReference type="EMBL" id="KN847545">
    <property type="protein sequence ID" value="KIW03377.1"/>
    <property type="molecule type" value="Genomic_DNA"/>
</dbReference>
<dbReference type="AlphaFoldDB" id="A0A0D1YRX7"/>
<gene>
    <name evidence="1" type="ORF">PV09_05585</name>
</gene>
<dbReference type="Proteomes" id="UP000053259">
    <property type="component" value="Unassembled WGS sequence"/>
</dbReference>